<evidence type="ECO:0000256" key="6">
    <source>
        <dbReference type="ARBA" id="ARBA00022692"/>
    </source>
</evidence>
<sequence length="156" mass="17582">MTTLFNRYSNRWQQLPPRDRLALKLLSLFLAVTLFWTLLWNPQRQALRQAEQQFQEALQLQTDLLKLPSSTQARGQRANSRTLAGLITASTAAANLSIERMDSEESGRLNLNLGGALQDLLTWLDEVENQGVNLVSLQLEVDPQALVQARLTLQAN</sequence>
<keyword evidence="4" id="KW-1003">Cell membrane</keyword>
<comment type="similarity">
    <text evidence="2">Belongs to the GSP M family.</text>
</comment>
<dbReference type="GO" id="GO:0005886">
    <property type="term" value="C:plasma membrane"/>
    <property type="evidence" value="ECO:0007669"/>
    <property type="project" value="UniProtKB-SubCell"/>
</dbReference>
<keyword evidence="3" id="KW-0813">Transport</keyword>
<dbReference type="GO" id="GO:0015628">
    <property type="term" value="P:protein secretion by the type II secretion system"/>
    <property type="evidence" value="ECO:0007669"/>
    <property type="project" value="InterPro"/>
</dbReference>
<dbReference type="InterPro" id="IPR007690">
    <property type="entry name" value="T2SS_GspM"/>
</dbReference>
<evidence type="ECO:0000256" key="9">
    <source>
        <dbReference type="ARBA" id="ARBA00023136"/>
    </source>
</evidence>
<name>A0A3G7TXG2_9PSED</name>
<evidence type="ECO:0000256" key="8">
    <source>
        <dbReference type="ARBA" id="ARBA00022989"/>
    </source>
</evidence>
<dbReference type="RefSeq" id="WP_124322268.1">
    <property type="nucleotide sequence ID" value="NZ_CP027753.1"/>
</dbReference>
<evidence type="ECO:0000256" key="1">
    <source>
        <dbReference type="ARBA" id="ARBA00004377"/>
    </source>
</evidence>
<dbReference type="Pfam" id="PF04612">
    <property type="entry name" value="T2SSM"/>
    <property type="match status" value="1"/>
</dbReference>
<keyword evidence="7" id="KW-0653">Protein transport</keyword>
<accession>A0A3G7TXG2</accession>
<comment type="subcellular location">
    <subcellularLocation>
        <location evidence="1">Cell inner membrane</location>
        <topology evidence="1">Single-pass membrane protein</topology>
    </subcellularLocation>
</comment>
<keyword evidence="9 10" id="KW-0472">Membrane</keyword>
<evidence type="ECO:0000256" key="3">
    <source>
        <dbReference type="ARBA" id="ARBA00022448"/>
    </source>
</evidence>
<proteinExistence type="inferred from homology"/>
<dbReference type="SUPFAM" id="SSF103054">
    <property type="entry name" value="General secretion pathway protein M, EpsM"/>
    <property type="match status" value="1"/>
</dbReference>
<evidence type="ECO:0000256" key="5">
    <source>
        <dbReference type="ARBA" id="ARBA00022519"/>
    </source>
</evidence>
<evidence type="ECO:0000256" key="7">
    <source>
        <dbReference type="ARBA" id="ARBA00022927"/>
    </source>
</evidence>
<protein>
    <submittedName>
        <fullName evidence="11">General secretion pathway protein M</fullName>
    </submittedName>
</protein>
<dbReference type="InterPro" id="IPR023229">
    <property type="entry name" value="T2SS_M_periplasmic_sf"/>
</dbReference>
<feature type="transmembrane region" description="Helical" evidence="10">
    <location>
        <begin position="21"/>
        <end position="40"/>
    </location>
</feature>
<keyword evidence="5" id="KW-0997">Cell inner membrane</keyword>
<reference evidence="11 12" key="1">
    <citation type="submission" date="2018-03" db="EMBL/GenBank/DDBJ databases">
        <title>Diversity of phytobeneficial traits revealed by whole-genome analysis of worldwide-isolated phenazine-producing Pseudomonas spp.</title>
        <authorList>
            <person name="Biessy A."/>
            <person name="Novinscak A."/>
            <person name="Blom J."/>
            <person name="Leger G."/>
            <person name="Thomashow L.S."/>
            <person name="Cazorla F.M."/>
            <person name="Josic D."/>
            <person name="Filion M."/>
        </authorList>
    </citation>
    <scope>NUCLEOTIDE SEQUENCE [LARGE SCALE GENOMIC DNA]</scope>
    <source>
        <strain evidence="11 12">B25</strain>
    </source>
</reference>
<gene>
    <name evidence="11" type="ORF">C4K04_5440</name>
</gene>
<evidence type="ECO:0000313" key="11">
    <source>
        <dbReference type="EMBL" id="AZE51088.1"/>
    </source>
</evidence>
<dbReference type="Proteomes" id="UP000268048">
    <property type="component" value="Chromosome"/>
</dbReference>
<dbReference type="GO" id="GO:0015627">
    <property type="term" value="C:type II protein secretion system complex"/>
    <property type="evidence" value="ECO:0007669"/>
    <property type="project" value="InterPro"/>
</dbReference>
<evidence type="ECO:0000256" key="2">
    <source>
        <dbReference type="ARBA" id="ARBA00010637"/>
    </source>
</evidence>
<evidence type="ECO:0000256" key="4">
    <source>
        <dbReference type="ARBA" id="ARBA00022475"/>
    </source>
</evidence>
<evidence type="ECO:0000256" key="10">
    <source>
        <dbReference type="SAM" id="Phobius"/>
    </source>
</evidence>
<evidence type="ECO:0000313" key="12">
    <source>
        <dbReference type="Proteomes" id="UP000268048"/>
    </source>
</evidence>
<dbReference type="EMBL" id="CP027753">
    <property type="protein sequence ID" value="AZE51088.1"/>
    <property type="molecule type" value="Genomic_DNA"/>
</dbReference>
<keyword evidence="6 10" id="KW-0812">Transmembrane</keyword>
<organism evidence="11 12">
    <name type="scientific">Pseudomonas chlororaphis</name>
    <dbReference type="NCBI Taxonomy" id="587753"/>
    <lineage>
        <taxon>Bacteria</taxon>
        <taxon>Pseudomonadati</taxon>
        <taxon>Pseudomonadota</taxon>
        <taxon>Gammaproteobacteria</taxon>
        <taxon>Pseudomonadales</taxon>
        <taxon>Pseudomonadaceae</taxon>
        <taxon>Pseudomonas</taxon>
    </lineage>
</organism>
<keyword evidence="8 10" id="KW-1133">Transmembrane helix</keyword>
<dbReference type="AlphaFoldDB" id="A0A3G7TXG2"/>
<dbReference type="Gene3D" id="3.30.1360.100">
    <property type="entry name" value="General secretion pathway protein M, EpsM"/>
    <property type="match status" value="1"/>
</dbReference>